<name>A0A7S1LVV7_NEODS</name>
<dbReference type="Gene3D" id="1.10.287.1130">
    <property type="entry name" value="CytochromE C oxidase copper chaperone"/>
    <property type="match status" value="1"/>
</dbReference>
<accession>A0A7S1LVV7</accession>
<gene>
    <name evidence="1" type="ORF">NDES1114_LOCUS14228</name>
</gene>
<dbReference type="InterPro" id="IPR009069">
    <property type="entry name" value="Cys_alpha_HP_mot_SF"/>
</dbReference>
<proteinExistence type="predicted"/>
<evidence type="ECO:0008006" key="2">
    <source>
        <dbReference type="Google" id="ProtNLM"/>
    </source>
</evidence>
<dbReference type="EMBL" id="HBGF01021568">
    <property type="protein sequence ID" value="CAD9115046.1"/>
    <property type="molecule type" value="Transcribed_RNA"/>
</dbReference>
<evidence type="ECO:0000313" key="1">
    <source>
        <dbReference type="EMBL" id="CAD9115046.1"/>
    </source>
</evidence>
<sequence length="120" mass="13293">MPCDEDTSHICAKQAKQWRACLNKVFQNGNATKAAQSMATCADERAYFDQCVQEWRAEVGSAVRLRGPNPGEPPVQCGPIACLYETCMAANTYKFEHCTGAMQQFKHCVKGLHGSEYVLD</sequence>
<reference evidence="1" key="1">
    <citation type="submission" date="2021-01" db="EMBL/GenBank/DDBJ databases">
        <authorList>
            <person name="Corre E."/>
            <person name="Pelletier E."/>
            <person name="Niang G."/>
            <person name="Scheremetjew M."/>
            <person name="Finn R."/>
            <person name="Kale V."/>
            <person name="Holt S."/>
            <person name="Cochrane G."/>
            <person name="Meng A."/>
            <person name="Brown T."/>
            <person name="Cohen L."/>
        </authorList>
    </citation>
    <scope>NUCLEOTIDE SEQUENCE</scope>
    <source>
        <strain evidence="1">CCAP 1951/1</strain>
    </source>
</reference>
<dbReference type="AlphaFoldDB" id="A0A7S1LVV7"/>
<dbReference type="SUPFAM" id="SSF47072">
    <property type="entry name" value="Cysteine alpha-hairpin motif"/>
    <property type="match status" value="1"/>
</dbReference>
<organism evidence="1">
    <name type="scientific">Neobodo designis</name>
    <name type="common">Flagellated protozoan</name>
    <name type="synonym">Bodo designis</name>
    <dbReference type="NCBI Taxonomy" id="312471"/>
    <lineage>
        <taxon>Eukaryota</taxon>
        <taxon>Discoba</taxon>
        <taxon>Euglenozoa</taxon>
        <taxon>Kinetoplastea</taxon>
        <taxon>Metakinetoplastina</taxon>
        <taxon>Neobodonida</taxon>
        <taxon>Neobodo</taxon>
    </lineage>
</organism>
<protein>
    <recommendedName>
        <fullName evidence="2">CHCH domain-containing protein</fullName>
    </recommendedName>
</protein>